<organism evidence="9 10">
    <name type="scientific">Dacryopinax primogenitus (strain DJM 731)</name>
    <name type="common">Brown rot fungus</name>
    <dbReference type="NCBI Taxonomy" id="1858805"/>
    <lineage>
        <taxon>Eukaryota</taxon>
        <taxon>Fungi</taxon>
        <taxon>Dikarya</taxon>
        <taxon>Basidiomycota</taxon>
        <taxon>Agaricomycotina</taxon>
        <taxon>Dacrymycetes</taxon>
        <taxon>Dacrymycetales</taxon>
        <taxon>Dacrymycetaceae</taxon>
        <taxon>Dacryopinax</taxon>
    </lineage>
</organism>
<name>M5GGV1_DACPD</name>
<keyword evidence="10" id="KW-1185">Reference proteome</keyword>
<dbReference type="Pfam" id="PF07690">
    <property type="entry name" value="MFS_1"/>
    <property type="match status" value="1"/>
</dbReference>
<dbReference type="Gene3D" id="1.20.1250.20">
    <property type="entry name" value="MFS general substrate transporter like domains"/>
    <property type="match status" value="2"/>
</dbReference>
<dbReference type="InterPro" id="IPR020846">
    <property type="entry name" value="MFS_dom"/>
</dbReference>
<feature type="transmembrane region" description="Helical" evidence="7">
    <location>
        <begin position="260"/>
        <end position="283"/>
    </location>
</feature>
<keyword evidence="4 7" id="KW-0812">Transmembrane</keyword>
<dbReference type="AlphaFoldDB" id="M5GGV1"/>
<dbReference type="EMBL" id="JH795855">
    <property type="protein sequence ID" value="EJU06128.1"/>
    <property type="molecule type" value="Genomic_DNA"/>
</dbReference>
<dbReference type="FunFam" id="1.20.1250.20:FF:000286">
    <property type="entry name" value="MFS efflux transporter"/>
    <property type="match status" value="1"/>
</dbReference>
<dbReference type="InterPro" id="IPR036259">
    <property type="entry name" value="MFS_trans_sf"/>
</dbReference>
<reference evidence="9 10" key="1">
    <citation type="journal article" date="2012" name="Science">
        <title>The Paleozoic origin of enzymatic lignin decomposition reconstructed from 31 fungal genomes.</title>
        <authorList>
            <person name="Floudas D."/>
            <person name="Binder M."/>
            <person name="Riley R."/>
            <person name="Barry K."/>
            <person name="Blanchette R.A."/>
            <person name="Henrissat B."/>
            <person name="Martinez A.T."/>
            <person name="Otillar R."/>
            <person name="Spatafora J.W."/>
            <person name="Yadav J.S."/>
            <person name="Aerts A."/>
            <person name="Benoit I."/>
            <person name="Boyd A."/>
            <person name="Carlson A."/>
            <person name="Copeland A."/>
            <person name="Coutinho P.M."/>
            <person name="de Vries R.P."/>
            <person name="Ferreira P."/>
            <person name="Findley K."/>
            <person name="Foster B."/>
            <person name="Gaskell J."/>
            <person name="Glotzer D."/>
            <person name="Gorecki P."/>
            <person name="Heitman J."/>
            <person name="Hesse C."/>
            <person name="Hori C."/>
            <person name="Igarashi K."/>
            <person name="Jurgens J.A."/>
            <person name="Kallen N."/>
            <person name="Kersten P."/>
            <person name="Kohler A."/>
            <person name="Kuees U."/>
            <person name="Kumar T.K.A."/>
            <person name="Kuo A."/>
            <person name="LaButti K."/>
            <person name="Larrondo L.F."/>
            <person name="Lindquist E."/>
            <person name="Ling A."/>
            <person name="Lombard V."/>
            <person name="Lucas S."/>
            <person name="Lundell T."/>
            <person name="Martin R."/>
            <person name="McLaughlin D.J."/>
            <person name="Morgenstern I."/>
            <person name="Morin E."/>
            <person name="Murat C."/>
            <person name="Nagy L.G."/>
            <person name="Nolan M."/>
            <person name="Ohm R.A."/>
            <person name="Patyshakuliyeva A."/>
            <person name="Rokas A."/>
            <person name="Ruiz-Duenas F.J."/>
            <person name="Sabat G."/>
            <person name="Salamov A."/>
            <person name="Samejima M."/>
            <person name="Schmutz J."/>
            <person name="Slot J.C."/>
            <person name="St John F."/>
            <person name="Stenlid J."/>
            <person name="Sun H."/>
            <person name="Sun S."/>
            <person name="Syed K."/>
            <person name="Tsang A."/>
            <person name="Wiebenga A."/>
            <person name="Young D."/>
            <person name="Pisabarro A."/>
            <person name="Eastwood D.C."/>
            <person name="Martin F."/>
            <person name="Cullen D."/>
            <person name="Grigoriev I.V."/>
            <person name="Hibbett D.S."/>
        </authorList>
    </citation>
    <scope>NUCLEOTIDE SEQUENCE [LARGE SCALE GENOMIC DNA]</scope>
    <source>
        <strain evidence="9 10">DJM-731 SS1</strain>
    </source>
</reference>
<dbReference type="GO" id="GO:0016020">
    <property type="term" value="C:membrane"/>
    <property type="evidence" value="ECO:0007669"/>
    <property type="project" value="TreeGrafter"/>
</dbReference>
<feature type="transmembrane region" description="Helical" evidence="7">
    <location>
        <begin position="379"/>
        <end position="402"/>
    </location>
</feature>
<proteinExistence type="inferred from homology"/>
<evidence type="ECO:0000256" key="1">
    <source>
        <dbReference type="ARBA" id="ARBA00004127"/>
    </source>
</evidence>
<keyword evidence="6 7" id="KW-0472">Membrane</keyword>
<accession>M5GGV1</accession>
<evidence type="ECO:0000256" key="7">
    <source>
        <dbReference type="SAM" id="Phobius"/>
    </source>
</evidence>
<evidence type="ECO:0000259" key="8">
    <source>
        <dbReference type="PROSITE" id="PS50850"/>
    </source>
</evidence>
<dbReference type="Proteomes" id="UP000030653">
    <property type="component" value="Unassembled WGS sequence"/>
</dbReference>
<evidence type="ECO:0000313" key="9">
    <source>
        <dbReference type="EMBL" id="EJU06128.1"/>
    </source>
</evidence>
<feature type="domain" description="Major facilitator superfamily (MFS) profile" evidence="8">
    <location>
        <begin position="54"/>
        <end position="440"/>
    </location>
</feature>
<protein>
    <submittedName>
        <fullName evidence="9">MFS general substrate transporter</fullName>
    </submittedName>
</protein>
<evidence type="ECO:0000256" key="2">
    <source>
        <dbReference type="ARBA" id="ARBA00008335"/>
    </source>
</evidence>
<feature type="transmembrane region" description="Helical" evidence="7">
    <location>
        <begin position="178"/>
        <end position="198"/>
    </location>
</feature>
<evidence type="ECO:0000256" key="6">
    <source>
        <dbReference type="ARBA" id="ARBA00023136"/>
    </source>
</evidence>
<dbReference type="GO" id="GO:0022857">
    <property type="term" value="F:transmembrane transporter activity"/>
    <property type="evidence" value="ECO:0007669"/>
    <property type="project" value="InterPro"/>
</dbReference>
<comment type="similarity">
    <text evidence="2">Belongs to the major facilitator superfamily.</text>
</comment>
<dbReference type="OrthoDB" id="413079at2759"/>
<dbReference type="PANTHER" id="PTHR23514">
    <property type="entry name" value="BYPASS OF STOP CODON PROTEIN 6"/>
    <property type="match status" value="1"/>
</dbReference>
<dbReference type="InterPro" id="IPR051788">
    <property type="entry name" value="MFS_Transporter"/>
</dbReference>
<keyword evidence="5 7" id="KW-1133">Transmembrane helix</keyword>
<feature type="transmembrane region" description="Helical" evidence="7">
    <location>
        <begin position="414"/>
        <end position="433"/>
    </location>
</feature>
<feature type="transmembrane region" description="Helical" evidence="7">
    <location>
        <begin position="204"/>
        <end position="225"/>
    </location>
</feature>
<dbReference type="GO" id="GO:0012505">
    <property type="term" value="C:endomembrane system"/>
    <property type="evidence" value="ECO:0007669"/>
    <property type="project" value="UniProtKB-SubCell"/>
</dbReference>
<comment type="subcellular location">
    <subcellularLocation>
        <location evidence="1">Endomembrane system</location>
        <topology evidence="1">Multi-pass membrane protein</topology>
    </subcellularLocation>
</comment>
<feature type="transmembrane region" description="Helical" evidence="7">
    <location>
        <begin position="326"/>
        <end position="346"/>
    </location>
</feature>
<keyword evidence="3" id="KW-0813">Transport</keyword>
<dbReference type="OMA" id="YHINFAI"/>
<dbReference type="STRING" id="1858805.M5GGV1"/>
<evidence type="ECO:0000256" key="3">
    <source>
        <dbReference type="ARBA" id="ARBA00022448"/>
    </source>
</evidence>
<sequence>MTSIELADRIHLDSLRSGTSLTNRASALEDVPAEPQAEAVSAVPTLSRRQEWTYLAVLYWAYFVYGWNDGSTGPLLLRIQDNYNVTSTIVSLLFVGTFIGYVFSAALTVPLMDTFGFGKICSLTALCQVAAYALMASALPFPAMVSAFVLNGFAVGLLGAQANVLVTNLPNSENKHQLLHASYGVGATVSPLVATLFSQTVHWSFQYLITACFALLVFVLVTFVFRLRRMEDVLGIPEGANAEEQANRANKFQQLLTFKAVHLLAFFLLFYEGLEATIGGWIVTYLTQVRGAGPSAGYISSGFWRGLTVGRLALMWVNKKIDPRRVIFFYLGLAIAMEALVCFVPWVIGDAIAIAGVGLVLGPFFPLVVGTGSQLLPRWLLAGSIGWIASVGQVGSALFPFLTGLLSQKFGIKVLQPLLVAMMASCIGLWALVPAIPRRTD</sequence>
<dbReference type="PROSITE" id="PS50850">
    <property type="entry name" value="MFS"/>
    <property type="match status" value="1"/>
</dbReference>
<feature type="transmembrane region" description="Helical" evidence="7">
    <location>
        <begin position="295"/>
        <end position="314"/>
    </location>
</feature>
<dbReference type="HOGENOM" id="CLU_021993_6_0_1"/>
<feature type="transmembrane region" description="Helical" evidence="7">
    <location>
        <begin position="145"/>
        <end position="166"/>
    </location>
</feature>
<dbReference type="InterPro" id="IPR011701">
    <property type="entry name" value="MFS"/>
</dbReference>
<evidence type="ECO:0000313" key="10">
    <source>
        <dbReference type="Proteomes" id="UP000030653"/>
    </source>
</evidence>
<dbReference type="PANTHER" id="PTHR23514:SF3">
    <property type="entry name" value="BYPASS OF STOP CODON PROTEIN 6"/>
    <property type="match status" value="1"/>
</dbReference>
<dbReference type="RefSeq" id="XP_040633022.1">
    <property type="nucleotide sequence ID" value="XM_040769530.1"/>
</dbReference>
<dbReference type="SUPFAM" id="SSF103473">
    <property type="entry name" value="MFS general substrate transporter"/>
    <property type="match status" value="1"/>
</dbReference>
<dbReference type="GeneID" id="63684592"/>
<evidence type="ECO:0000256" key="4">
    <source>
        <dbReference type="ARBA" id="ARBA00022692"/>
    </source>
</evidence>
<gene>
    <name evidence="9" type="ORF">DACRYDRAFT_112899</name>
</gene>
<feature type="transmembrane region" description="Helical" evidence="7">
    <location>
        <begin position="352"/>
        <end position="372"/>
    </location>
</feature>
<evidence type="ECO:0000256" key="5">
    <source>
        <dbReference type="ARBA" id="ARBA00022989"/>
    </source>
</evidence>
<feature type="transmembrane region" description="Helical" evidence="7">
    <location>
        <begin position="88"/>
        <end position="108"/>
    </location>
</feature>